<evidence type="ECO:0000313" key="1">
    <source>
        <dbReference type="EMBL" id="QJE99354.1"/>
    </source>
</evidence>
<evidence type="ECO:0008006" key="3">
    <source>
        <dbReference type="Google" id="ProtNLM"/>
    </source>
</evidence>
<name>A0A858RS17_9BACT</name>
<dbReference type="Proteomes" id="UP000501812">
    <property type="component" value="Chromosome"/>
</dbReference>
<evidence type="ECO:0000313" key="2">
    <source>
        <dbReference type="Proteomes" id="UP000501812"/>
    </source>
</evidence>
<dbReference type="AlphaFoldDB" id="A0A858RS17"/>
<accession>A0A858RS17</accession>
<keyword evidence="2" id="KW-1185">Reference proteome</keyword>
<proteinExistence type="predicted"/>
<dbReference type="EMBL" id="CP051774">
    <property type="protein sequence ID" value="QJE99354.1"/>
    <property type="molecule type" value="Genomic_DNA"/>
</dbReference>
<sequence length="442" mass="49136">MFAGAASAVEPCRVEIVDKENGWPVPLVELKTTHEARYVSDNAGLIALEDSDLLDREVWFHVKGHGYEVAKDGFGFQGVRVTPKAGGKLRIEVERKNVAKRLGRLTGAGMFAESGKLGIKAPLPESGVFGCDSVLMAKHGSKLFWLWGDTTMPGYPLGVFDSTAALTDLQPLKKFEPPIAMPYTHFRDDKGKPRGVAKMPGDGPTWLGGMASVPDKEGKPQLVALYSKIKGHLDEYEVGLCRWDEKAQSFEKVQAIWKDGDGKKPLLLRGHPFAWSDPAGKKWLLFGDPFPEARCEATYESWSDPKTWEKIEEAAAPRSAEDGSEVKPHRGSVVWSPFRKRWVAIFTQQYGKPSTFGEIWYAEADSPMGPWGKAVKVLTHDNYTFYNPKIHAELTPEGAPFIVFEGTYTAEFADRPVPTARYNYNQILYRLDLDDPKLAGAK</sequence>
<dbReference type="InterPro" id="IPR023296">
    <property type="entry name" value="Glyco_hydro_beta-prop_sf"/>
</dbReference>
<dbReference type="Gene3D" id="2.115.10.20">
    <property type="entry name" value="Glycosyl hydrolase domain, family 43"/>
    <property type="match status" value="1"/>
</dbReference>
<protein>
    <recommendedName>
        <fullName evidence="3">DUF4185 domain-containing protein</fullName>
    </recommendedName>
</protein>
<gene>
    <name evidence="1" type="ORF">HHL09_22495</name>
</gene>
<reference evidence="1 2" key="1">
    <citation type="submission" date="2020-04" db="EMBL/GenBank/DDBJ databases">
        <title>Luteolibacter sp. G-1-1-1 isolated from soil.</title>
        <authorList>
            <person name="Dahal R.H."/>
        </authorList>
    </citation>
    <scope>NUCLEOTIDE SEQUENCE [LARGE SCALE GENOMIC DNA]</scope>
    <source>
        <strain evidence="1 2">G-1-1-1</strain>
    </source>
</reference>
<organism evidence="1 2">
    <name type="scientific">Luteolibacter luteus</name>
    <dbReference type="NCBI Taxonomy" id="2728835"/>
    <lineage>
        <taxon>Bacteria</taxon>
        <taxon>Pseudomonadati</taxon>
        <taxon>Verrucomicrobiota</taxon>
        <taxon>Verrucomicrobiia</taxon>
        <taxon>Verrucomicrobiales</taxon>
        <taxon>Verrucomicrobiaceae</taxon>
        <taxon>Luteolibacter</taxon>
    </lineage>
</organism>
<dbReference type="KEGG" id="luo:HHL09_22495"/>
<dbReference type="SUPFAM" id="SSF75005">
    <property type="entry name" value="Arabinanase/levansucrase/invertase"/>
    <property type="match status" value="1"/>
</dbReference>